<dbReference type="EMBL" id="JBHPBY010000442">
    <property type="protein sequence ID" value="MFC1853189.1"/>
    <property type="molecule type" value="Genomic_DNA"/>
</dbReference>
<name>A0ABV6Z427_UNCC1</name>
<comment type="caution">
    <text evidence="1">The sequence shown here is derived from an EMBL/GenBank/DDBJ whole genome shotgun (WGS) entry which is preliminary data.</text>
</comment>
<keyword evidence="2" id="KW-1185">Reference proteome</keyword>
<evidence type="ECO:0008006" key="3">
    <source>
        <dbReference type="Google" id="ProtNLM"/>
    </source>
</evidence>
<organism evidence="1 2">
    <name type="scientific">candidate division CSSED10-310 bacterium</name>
    <dbReference type="NCBI Taxonomy" id="2855610"/>
    <lineage>
        <taxon>Bacteria</taxon>
        <taxon>Bacteria division CSSED10-310</taxon>
    </lineage>
</organism>
<proteinExistence type="predicted"/>
<evidence type="ECO:0000313" key="1">
    <source>
        <dbReference type="EMBL" id="MFC1853189.1"/>
    </source>
</evidence>
<dbReference type="Proteomes" id="UP001594351">
    <property type="component" value="Unassembled WGS sequence"/>
</dbReference>
<accession>A0ABV6Z427</accession>
<gene>
    <name evidence="1" type="ORF">ACFL27_23575</name>
</gene>
<reference evidence="1 2" key="1">
    <citation type="submission" date="2024-09" db="EMBL/GenBank/DDBJ databases">
        <title>Laminarin stimulates single cell rates of sulfate reduction while oxygen inhibits transcriptomic activity in coastal marine sediment.</title>
        <authorList>
            <person name="Lindsay M."/>
            <person name="Orcutt B."/>
            <person name="Emerson D."/>
            <person name="Stepanauskas R."/>
            <person name="D'Angelo T."/>
        </authorList>
    </citation>
    <scope>NUCLEOTIDE SEQUENCE [LARGE SCALE GENOMIC DNA]</scope>
    <source>
        <strain evidence="1">SAG AM-311-K15</strain>
    </source>
</reference>
<protein>
    <recommendedName>
        <fullName evidence="3">DUF481 domain-containing protein</fullName>
    </recommendedName>
</protein>
<sequence length="206" mass="23414">MKVEKIVLLTIISSLFFGIGIAQADYNSSFSSFSSINDARSIGYQNGFGGGLEFLLRHKYFGFVVYGRLHNEPKMNAANGYTHAMGLDMRVYLQDFYFGVGRKYCGYKSTFSNGETWKKESYQTNMSVGYEGRVIHSNLVYNLKEYNTDNKVESLALTTTIVYQIMKDVEIIIPFKATILMYDQLSERLTGYTKSIGIGLSYSFDF</sequence>
<evidence type="ECO:0000313" key="2">
    <source>
        <dbReference type="Proteomes" id="UP001594351"/>
    </source>
</evidence>